<protein>
    <submittedName>
        <fullName evidence="2">Uncharacterized protein</fullName>
    </submittedName>
</protein>
<comment type="caution">
    <text evidence="2">The sequence shown here is derived from an EMBL/GenBank/DDBJ whole genome shotgun (WGS) entry which is preliminary data.</text>
</comment>
<name>A0A8T0RHK7_PANVG</name>
<accession>A0A8T0RHK7</accession>
<keyword evidence="3" id="KW-1185">Reference proteome</keyword>
<proteinExistence type="predicted"/>
<feature type="compositionally biased region" description="Low complexity" evidence="1">
    <location>
        <begin position="198"/>
        <end position="213"/>
    </location>
</feature>
<sequence>MPQRRHLHPLPPRSSLLPLRAPSSCSAMAPPAPPAHSSCSAAGTSAPLVRLSHGGGGGSAPPARPRRRRQLCPPHPARPQRRRQLRPPRSARPRQHRQLRPPSLARAAAPPSSAPAVARHRSGSRPALRCRASAPARRRSAREGRRAKVESEMEEQPEPLGASILWLLTLPPAPVTGNPGALASELEPESGFSTVGQSSGWSRFWSRGRSPAK</sequence>
<reference evidence="2" key="1">
    <citation type="submission" date="2020-05" db="EMBL/GenBank/DDBJ databases">
        <title>WGS assembly of Panicum virgatum.</title>
        <authorList>
            <person name="Lovell J.T."/>
            <person name="Jenkins J."/>
            <person name="Shu S."/>
            <person name="Juenger T.E."/>
            <person name="Schmutz J."/>
        </authorList>
    </citation>
    <scope>NUCLEOTIDE SEQUENCE</scope>
    <source>
        <strain evidence="2">AP13</strain>
    </source>
</reference>
<feature type="compositionally biased region" description="Basic and acidic residues" evidence="1">
    <location>
        <begin position="141"/>
        <end position="151"/>
    </location>
</feature>
<evidence type="ECO:0000313" key="2">
    <source>
        <dbReference type="EMBL" id="KAG2584904.1"/>
    </source>
</evidence>
<gene>
    <name evidence="2" type="ORF">PVAP13_6KG354706</name>
</gene>
<evidence type="ECO:0000256" key="1">
    <source>
        <dbReference type="SAM" id="MobiDB-lite"/>
    </source>
</evidence>
<dbReference type="Proteomes" id="UP000823388">
    <property type="component" value="Chromosome 6K"/>
</dbReference>
<dbReference type="EMBL" id="CM029047">
    <property type="protein sequence ID" value="KAG2584904.1"/>
    <property type="molecule type" value="Genomic_DNA"/>
</dbReference>
<feature type="region of interest" description="Disordered" evidence="1">
    <location>
        <begin position="1"/>
        <end position="158"/>
    </location>
</feature>
<feature type="region of interest" description="Disordered" evidence="1">
    <location>
        <begin position="179"/>
        <end position="213"/>
    </location>
</feature>
<feature type="compositionally biased region" description="Basic residues" evidence="1">
    <location>
        <begin position="78"/>
        <end position="99"/>
    </location>
</feature>
<dbReference type="AlphaFoldDB" id="A0A8T0RHK7"/>
<feature type="compositionally biased region" description="Low complexity" evidence="1">
    <location>
        <begin position="13"/>
        <end position="42"/>
    </location>
</feature>
<feature type="compositionally biased region" description="Low complexity" evidence="1">
    <location>
        <begin position="100"/>
        <end position="117"/>
    </location>
</feature>
<feature type="compositionally biased region" description="Low complexity" evidence="1">
    <location>
        <begin position="124"/>
        <end position="135"/>
    </location>
</feature>
<organism evidence="2 3">
    <name type="scientific">Panicum virgatum</name>
    <name type="common">Blackwell switchgrass</name>
    <dbReference type="NCBI Taxonomy" id="38727"/>
    <lineage>
        <taxon>Eukaryota</taxon>
        <taxon>Viridiplantae</taxon>
        <taxon>Streptophyta</taxon>
        <taxon>Embryophyta</taxon>
        <taxon>Tracheophyta</taxon>
        <taxon>Spermatophyta</taxon>
        <taxon>Magnoliopsida</taxon>
        <taxon>Liliopsida</taxon>
        <taxon>Poales</taxon>
        <taxon>Poaceae</taxon>
        <taxon>PACMAD clade</taxon>
        <taxon>Panicoideae</taxon>
        <taxon>Panicodae</taxon>
        <taxon>Paniceae</taxon>
        <taxon>Panicinae</taxon>
        <taxon>Panicum</taxon>
        <taxon>Panicum sect. Hiantes</taxon>
    </lineage>
</organism>
<evidence type="ECO:0000313" key="3">
    <source>
        <dbReference type="Proteomes" id="UP000823388"/>
    </source>
</evidence>